<proteinExistence type="predicted"/>
<sequence length="1089" mass="124928">MVDDVMRNLPDRKSLQGAGSGGEYKATHDFPDQIVSLAICRGKSVPCCGQICWNTCLKPYLALWSNRRASETGMALHLWRRHAFLEFRKLTWLSLYKIDMNPSIADLRKVENVCDAFLRRAMRDAYMHPVQAVGVESRHHGLIASLELKFLICAAEWVALKARLRTRGDDPTVDHSMLSTDDISSHFVSLIRQFMIASSLKFSGLSTGERSCVGQPFMCVCIQDIWRALIELAKCVPDEFPSFDLDSIFVAALKHFLESPSPFLNDDENLTFAWWFFDSISEILFRPAAIYEQLNRKTLNEQNSPPEDELKVQLVHFLRCTDDSMTNISGRVFYAVSKSIKCQAPRGPLLDLAKYISKLPSDAEDWKSVVSRRLNNPSDVCRAQDTFEVFLHILAKYRNWKEFKNRMRVRLKFIPMEQLNELGWFRLFDLLLTLLIRSPDQVDVLKEFFSCVKKLEILRPTRPEVKSGAWKIVIRGLWSAMIIVKSCDNAVQILAEILVELCSSFVAVMEKKEAFLMRSACEALVEYYSGLSLFLKSCEMEPPLTSSSLLPKCPAKLFSKLARLTDFLPAVLSILRSIRSSSEIHLQKTPYSVEEQLLNKSLMAWISSIFQHVWEHTKSLAFVDEENMKITALPNRNISDILVETTLLEKHLENPRSAFVQIVEQDGLTARQVHPVVLCCYIVKLMEEDALRNVRETLLYAAWARCHLLMPKGHWGYDVDVAMKTMDQLISGYPMAMKVLRYVDQNLMQIDDDESQLFSCEVSSTVVQEFPFWKLLILGCVKAFKDGEDAELASLPEAFAGIQKCFGLFCDGLDKYFADGHKKDAFVNQAVEFCAFLVSEAVNLFTRGNEKYLNVVTGIINFIFLTRSARSVGTLLNRDLLDIARQHLPTVIMSICNEIMSSRCQSSLVRESLRGIVQQMFDLYLVRFSPDSDHPLYKVLVDFVGSLPLRILYQSVEKFYLSPMRNQRETEMCMRFVLMFARQEQCNFFSQESIQPVMLRLMETDWPNLTLHQEILRLFLRKGDRSVIVAILRRYVELNLALNSVKTKKLIELTLKECPQLMSEIQDLTFPMIEKAFAQRGNFNDPILL</sequence>
<feature type="compositionally biased region" description="Basic and acidic residues" evidence="1">
    <location>
        <begin position="1"/>
        <end position="14"/>
    </location>
</feature>
<dbReference type="AlphaFoldDB" id="A0A7R9BP03"/>
<evidence type="ECO:0000256" key="1">
    <source>
        <dbReference type="SAM" id="MobiDB-lite"/>
    </source>
</evidence>
<evidence type="ECO:0000313" key="3">
    <source>
        <dbReference type="Proteomes" id="UP000678499"/>
    </source>
</evidence>
<protein>
    <recommendedName>
        <fullName evidence="4">Methyl methanesulfonate-sensitivity protein 22-like</fullName>
    </recommendedName>
</protein>
<name>A0A7R9BP03_9CRUS</name>
<dbReference type="EMBL" id="OA882921">
    <property type="protein sequence ID" value="CAD7277364.1"/>
    <property type="molecule type" value="Genomic_DNA"/>
</dbReference>
<evidence type="ECO:0008006" key="4">
    <source>
        <dbReference type="Google" id="ProtNLM"/>
    </source>
</evidence>
<dbReference type="EMBL" id="CAJPEX010000884">
    <property type="protein sequence ID" value="CAG0917516.1"/>
    <property type="molecule type" value="Genomic_DNA"/>
</dbReference>
<evidence type="ECO:0000313" key="2">
    <source>
        <dbReference type="EMBL" id="CAD7277364.1"/>
    </source>
</evidence>
<gene>
    <name evidence="2" type="ORF">NMOB1V02_LOCUS5099</name>
</gene>
<keyword evidence="3" id="KW-1185">Reference proteome</keyword>
<dbReference type="Proteomes" id="UP000678499">
    <property type="component" value="Unassembled WGS sequence"/>
</dbReference>
<organism evidence="2">
    <name type="scientific">Notodromas monacha</name>
    <dbReference type="NCBI Taxonomy" id="399045"/>
    <lineage>
        <taxon>Eukaryota</taxon>
        <taxon>Metazoa</taxon>
        <taxon>Ecdysozoa</taxon>
        <taxon>Arthropoda</taxon>
        <taxon>Crustacea</taxon>
        <taxon>Oligostraca</taxon>
        <taxon>Ostracoda</taxon>
        <taxon>Podocopa</taxon>
        <taxon>Podocopida</taxon>
        <taxon>Cypridocopina</taxon>
        <taxon>Cypridoidea</taxon>
        <taxon>Cyprididae</taxon>
        <taxon>Notodromas</taxon>
    </lineage>
</organism>
<reference evidence="2" key="1">
    <citation type="submission" date="2020-11" db="EMBL/GenBank/DDBJ databases">
        <authorList>
            <person name="Tran Van P."/>
        </authorList>
    </citation>
    <scope>NUCLEOTIDE SEQUENCE</scope>
</reference>
<accession>A0A7R9BP03</accession>
<feature type="region of interest" description="Disordered" evidence="1">
    <location>
        <begin position="1"/>
        <end position="23"/>
    </location>
</feature>